<feature type="region of interest" description="Disordered" evidence="1">
    <location>
        <begin position="396"/>
        <end position="444"/>
    </location>
</feature>
<dbReference type="Proteomes" id="UP000275385">
    <property type="component" value="Unassembled WGS sequence"/>
</dbReference>
<sequence length="444" mass="48521">MCMKDRLVYQCGHTHFPVIRPCPQVTEDPRSPICTIQRSRDFEQATMCVTCEKMLHNRWVLVQEAMHRFDHERGICGCPVLFPNLRCRPRLITNGDDDTDSANQQLPNPPVPVHSAMVVSSEQDPENRPATEVRNNASARNDNWEVPEIYREGTDSDGTLKVDVRIAGLYAVEWLRDHGRLHESGQCHCAATFDPVQDQEEAHLNPAERALLAMHREAIANPPAAHVLYQMQQQTGASMLGMTHHHVRVNTYGPPAPGPNLYPVNIGPGVFQPDPNTVVWGHNIDPATVTGFPPAGPLPPFVPAPAYGHFPIVVPSSGIDGYFPVPPQEGSTPRGHGQARGGQRGNRGGRGGRTGRNRGRSGRGGASRNNNIIGHEIAERTARHEQYRQQFGTYAQNTHSGPVSATHCDPPGSPAGHSERSFPTIERNVTPAQIAEGAASRAAA</sequence>
<dbReference type="AlphaFoldDB" id="A0A420YBH6"/>
<keyword evidence="3" id="KW-1185">Reference proteome</keyword>
<feature type="region of interest" description="Disordered" evidence="1">
    <location>
        <begin position="120"/>
        <end position="140"/>
    </location>
</feature>
<accession>A0A420YBH6</accession>
<comment type="caution">
    <text evidence="2">The sequence shown here is derived from an EMBL/GenBank/DDBJ whole genome shotgun (WGS) entry which is preliminary data.</text>
</comment>
<name>A0A420YBH6_9PEZI</name>
<reference evidence="2 3" key="1">
    <citation type="submission" date="2018-08" db="EMBL/GenBank/DDBJ databases">
        <title>Draft genome of the lignicolous fungus Coniochaeta pulveracea.</title>
        <authorList>
            <person name="Borstlap C.J."/>
            <person name="De Witt R.N."/>
            <person name="Botha A."/>
            <person name="Volschenk H."/>
        </authorList>
    </citation>
    <scope>NUCLEOTIDE SEQUENCE [LARGE SCALE GENOMIC DNA]</scope>
    <source>
        <strain evidence="2 3">CAB683</strain>
    </source>
</reference>
<organism evidence="2 3">
    <name type="scientific">Coniochaeta pulveracea</name>
    <dbReference type="NCBI Taxonomy" id="177199"/>
    <lineage>
        <taxon>Eukaryota</taxon>
        <taxon>Fungi</taxon>
        <taxon>Dikarya</taxon>
        <taxon>Ascomycota</taxon>
        <taxon>Pezizomycotina</taxon>
        <taxon>Sordariomycetes</taxon>
        <taxon>Sordariomycetidae</taxon>
        <taxon>Coniochaetales</taxon>
        <taxon>Coniochaetaceae</taxon>
        <taxon>Coniochaeta</taxon>
    </lineage>
</organism>
<evidence type="ECO:0000313" key="2">
    <source>
        <dbReference type="EMBL" id="RKU45258.1"/>
    </source>
</evidence>
<feature type="region of interest" description="Disordered" evidence="1">
    <location>
        <begin position="322"/>
        <end position="373"/>
    </location>
</feature>
<evidence type="ECO:0000313" key="3">
    <source>
        <dbReference type="Proteomes" id="UP000275385"/>
    </source>
</evidence>
<evidence type="ECO:0000256" key="1">
    <source>
        <dbReference type="SAM" id="MobiDB-lite"/>
    </source>
</evidence>
<proteinExistence type="predicted"/>
<protein>
    <submittedName>
        <fullName evidence="2">Uncharacterized protein</fullName>
    </submittedName>
</protein>
<dbReference type="OrthoDB" id="3438093at2759"/>
<gene>
    <name evidence="2" type="ORF">DL546_004290</name>
</gene>
<feature type="compositionally biased region" description="Gly residues" evidence="1">
    <location>
        <begin position="338"/>
        <end position="352"/>
    </location>
</feature>
<dbReference type="STRING" id="177199.A0A420YBH6"/>
<dbReference type="EMBL" id="QVQW01000022">
    <property type="protein sequence ID" value="RKU45258.1"/>
    <property type="molecule type" value="Genomic_DNA"/>
</dbReference>